<reference evidence="3" key="1">
    <citation type="journal article" date="2019" name="Int. J. Syst. Evol. Microbiol.">
        <title>The Global Catalogue of Microorganisms (GCM) 10K type strain sequencing project: providing services to taxonomists for standard genome sequencing and annotation.</title>
        <authorList>
            <consortium name="The Broad Institute Genomics Platform"/>
            <consortium name="The Broad Institute Genome Sequencing Center for Infectious Disease"/>
            <person name="Wu L."/>
            <person name="Ma J."/>
        </authorList>
    </citation>
    <scope>NUCLEOTIDE SEQUENCE [LARGE SCALE GENOMIC DNA]</scope>
    <source>
        <strain evidence="3">JCM 17917</strain>
    </source>
</reference>
<sequence length="116" mass="13830">MLIYRIIPRIIKYLFIALSFAFVIAYIGKWIMQSDTPDFLDKIVENNKKDVKLMNQIGGYKTFQYSYQPIDSKEDSVSFEIIIYGYKKDFIYQGESYQLENGDWRIINTRTDIKNK</sequence>
<evidence type="ECO:0008006" key="4">
    <source>
        <dbReference type="Google" id="ProtNLM"/>
    </source>
</evidence>
<gene>
    <name evidence="2" type="ORF">GCM10023183_37620</name>
</gene>
<organism evidence="2 3">
    <name type="scientific">Nibribacter koreensis</name>
    <dbReference type="NCBI Taxonomy" id="1084519"/>
    <lineage>
        <taxon>Bacteria</taxon>
        <taxon>Pseudomonadati</taxon>
        <taxon>Bacteroidota</taxon>
        <taxon>Cytophagia</taxon>
        <taxon>Cytophagales</taxon>
        <taxon>Hymenobacteraceae</taxon>
        <taxon>Nibribacter</taxon>
    </lineage>
</organism>
<dbReference type="EMBL" id="BAABGX010000005">
    <property type="protein sequence ID" value="GAA4316478.1"/>
    <property type="molecule type" value="Genomic_DNA"/>
</dbReference>
<evidence type="ECO:0000256" key="1">
    <source>
        <dbReference type="SAM" id="Phobius"/>
    </source>
</evidence>
<keyword evidence="1" id="KW-1133">Transmembrane helix</keyword>
<name>A0ABP8G3E6_9BACT</name>
<dbReference type="Proteomes" id="UP001501844">
    <property type="component" value="Unassembled WGS sequence"/>
</dbReference>
<keyword evidence="3" id="KW-1185">Reference proteome</keyword>
<keyword evidence="1" id="KW-0472">Membrane</keyword>
<proteinExistence type="predicted"/>
<accession>A0ABP8G3E6</accession>
<comment type="caution">
    <text evidence="2">The sequence shown here is derived from an EMBL/GenBank/DDBJ whole genome shotgun (WGS) entry which is preliminary data.</text>
</comment>
<protein>
    <recommendedName>
        <fullName evidence="4">DUF3139 domain-containing protein</fullName>
    </recommendedName>
</protein>
<keyword evidence="1" id="KW-0812">Transmembrane</keyword>
<feature type="transmembrane region" description="Helical" evidence="1">
    <location>
        <begin position="12"/>
        <end position="32"/>
    </location>
</feature>
<evidence type="ECO:0000313" key="3">
    <source>
        <dbReference type="Proteomes" id="UP001501844"/>
    </source>
</evidence>
<evidence type="ECO:0000313" key="2">
    <source>
        <dbReference type="EMBL" id="GAA4316478.1"/>
    </source>
</evidence>